<feature type="domain" description="Methyltransferase" evidence="1">
    <location>
        <begin position="54"/>
        <end position="148"/>
    </location>
</feature>
<dbReference type="CDD" id="cd02440">
    <property type="entry name" value="AdoMet_MTases"/>
    <property type="match status" value="1"/>
</dbReference>
<dbReference type="KEGG" id="mbry:B1812_18295"/>
<dbReference type="AlphaFoldDB" id="A0A1W6MYQ1"/>
<organism evidence="2 3">
    <name type="scientific">Methylocystis bryophila</name>
    <dbReference type="NCBI Taxonomy" id="655015"/>
    <lineage>
        <taxon>Bacteria</taxon>
        <taxon>Pseudomonadati</taxon>
        <taxon>Pseudomonadota</taxon>
        <taxon>Alphaproteobacteria</taxon>
        <taxon>Hyphomicrobiales</taxon>
        <taxon>Methylocystaceae</taxon>
        <taxon>Methylocystis</taxon>
    </lineage>
</organism>
<reference evidence="2 3" key="1">
    <citation type="submission" date="2017-02" db="EMBL/GenBank/DDBJ databases">
        <authorList>
            <person name="Peterson S.W."/>
        </authorList>
    </citation>
    <scope>NUCLEOTIDE SEQUENCE [LARGE SCALE GENOMIC DNA]</scope>
    <source>
        <strain evidence="2 3">S285</strain>
    </source>
</reference>
<name>A0A1W6MYQ1_9HYPH</name>
<dbReference type="PANTHER" id="PTHR43591:SF108">
    <property type="entry name" value="S-ADENOSYL-L-METHIONINE-DEPENDENT METHYLTRANSFERASE"/>
    <property type="match status" value="1"/>
</dbReference>
<sequence length="231" mass="25423">MTSPHSETIRVAFDSAAANYDAQRRKLIPDFDSFYGIALNLLEEAVGDRPFACIDLGVGTGLFSEMVLQRFPRATIEGLDFAPKMIETARGRLAGYGERMRLRLADYDRAPLGGPVEAVVSALSIHHLEHEAKRRLFREIHAALAAGGVFVNADQSLGVTPEVEAAYQARWEHDVKAAGVSDEDFAAAQGRVALDRSATFADQLAWLEEAGFADADIAWKRHRFTVFCARK</sequence>
<dbReference type="Pfam" id="PF13649">
    <property type="entry name" value="Methyltransf_25"/>
    <property type="match status" value="1"/>
</dbReference>
<dbReference type="OrthoDB" id="9800454at2"/>
<dbReference type="InterPro" id="IPR041698">
    <property type="entry name" value="Methyltransf_25"/>
</dbReference>
<dbReference type="PANTHER" id="PTHR43591">
    <property type="entry name" value="METHYLTRANSFERASE"/>
    <property type="match status" value="1"/>
</dbReference>
<dbReference type="EMBL" id="CP019948">
    <property type="protein sequence ID" value="ARN82717.1"/>
    <property type="molecule type" value="Genomic_DNA"/>
</dbReference>
<dbReference type="RefSeq" id="WP_085772854.1">
    <property type="nucleotide sequence ID" value="NZ_AP027149.1"/>
</dbReference>
<dbReference type="GO" id="GO:0032259">
    <property type="term" value="P:methylation"/>
    <property type="evidence" value="ECO:0007669"/>
    <property type="project" value="UniProtKB-KW"/>
</dbReference>
<accession>A0A1W6MYQ1</accession>
<evidence type="ECO:0000313" key="3">
    <source>
        <dbReference type="Proteomes" id="UP000193978"/>
    </source>
</evidence>
<dbReference type="InterPro" id="IPR029063">
    <property type="entry name" value="SAM-dependent_MTases_sf"/>
</dbReference>
<keyword evidence="2" id="KW-0489">Methyltransferase</keyword>
<gene>
    <name evidence="2" type="ORF">B1812_18295</name>
</gene>
<evidence type="ECO:0000259" key="1">
    <source>
        <dbReference type="Pfam" id="PF13649"/>
    </source>
</evidence>
<dbReference type="Proteomes" id="UP000193978">
    <property type="component" value="Chromosome"/>
</dbReference>
<evidence type="ECO:0000313" key="2">
    <source>
        <dbReference type="EMBL" id="ARN82717.1"/>
    </source>
</evidence>
<dbReference type="STRING" id="655015.B1812_18295"/>
<dbReference type="Gene3D" id="3.40.50.150">
    <property type="entry name" value="Vaccinia Virus protein VP39"/>
    <property type="match status" value="1"/>
</dbReference>
<dbReference type="SUPFAM" id="SSF53335">
    <property type="entry name" value="S-adenosyl-L-methionine-dependent methyltransferases"/>
    <property type="match status" value="1"/>
</dbReference>
<protein>
    <submittedName>
        <fullName evidence="2">16S rRNA (Cytosine(1402)-N(4))-methyltransferase</fullName>
    </submittedName>
</protein>
<proteinExistence type="predicted"/>
<keyword evidence="2" id="KW-0808">Transferase</keyword>
<dbReference type="GO" id="GO:0008168">
    <property type="term" value="F:methyltransferase activity"/>
    <property type="evidence" value="ECO:0007669"/>
    <property type="project" value="UniProtKB-KW"/>
</dbReference>
<keyword evidence="3" id="KW-1185">Reference proteome</keyword>